<dbReference type="InterPro" id="IPR029063">
    <property type="entry name" value="SAM-dependent_MTases_sf"/>
</dbReference>
<gene>
    <name evidence="2" type="ORF">PGLA1383_LOCUS19446</name>
</gene>
<dbReference type="PANTHER" id="PTHR12890">
    <property type="entry name" value="DREV PROTEIN"/>
    <property type="match status" value="1"/>
</dbReference>
<evidence type="ECO:0000256" key="1">
    <source>
        <dbReference type="SAM" id="MobiDB-lite"/>
    </source>
</evidence>
<evidence type="ECO:0000313" key="3">
    <source>
        <dbReference type="Proteomes" id="UP000654075"/>
    </source>
</evidence>
<sequence length="292" mass="31116">MAAASRVGAAHAGLAAATFYKLSHASESYDIDSGHDRWAAIVVASQQEELPSAYLPLPIEGLRYRFDANSMASCKKLLNNSNNNSNDNNSNNTSSNTNSYNNKNSSNTNSSNNDNNNSSSKKLLSGARSSSNNSSNSNNNSNNSNNNNNNNSSNNNNSNNSNNNSNSNSSSTVCQSLELDVGTQQWIQQQLARPRTVLHSAAIGVLQSCGVSQYDGQALLDSPAVHLLSSEQWVTVLEDHLSPGGRALDIGAGSGHITAAFAPLFQEVFAVEISGWLVWRLARKGFASLQCS</sequence>
<dbReference type="EMBL" id="CAJNNV010012846">
    <property type="protein sequence ID" value="CAE8601149.1"/>
    <property type="molecule type" value="Genomic_DNA"/>
</dbReference>
<dbReference type="PANTHER" id="PTHR12890:SF0">
    <property type="entry name" value="PROTEIN-L-HISTIDINE N-PROS-METHYLTRANSFERASE"/>
    <property type="match status" value="1"/>
</dbReference>
<feature type="non-terminal residue" evidence="2">
    <location>
        <position position="292"/>
    </location>
</feature>
<feature type="compositionally biased region" description="Low complexity" evidence="1">
    <location>
        <begin position="129"/>
        <end position="171"/>
    </location>
</feature>
<dbReference type="Gene3D" id="3.40.50.150">
    <property type="entry name" value="Vaccinia Virus protein VP39"/>
    <property type="match status" value="1"/>
</dbReference>
<dbReference type="Pfam" id="PF05219">
    <property type="entry name" value="DREV"/>
    <property type="match status" value="1"/>
</dbReference>
<dbReference type="GO" id="GO:0106370">
    <property type="term" value="F:protein-L-histidine N-pros-methyltransferase activity"/>
    <property type="evidence" value="ECO:0007669"/>
    <property type="project" value="InterPro"/>
</dbReference>
<dbReference type="AlphaFoldDB" id="A0A813EKI3"/>
<reference evidence="2" key="1">
    <citation type="submission" date="2021-02" db="EMBL/GenBank/DDBJ databases">
        <authorList>
            <person name="Dougan E. K."/>
            <person name="Rhodes N."/>
            <person name="Thang M."/>
            <person name="Chan C."/>
        </authorList>
    </citation>
    <scope>NUCLEOTIDE SEQUENCE</scope>
</reference>
<keyword evidence="3" id="KW-1185">Reference proteome</keyword>
<dbReference type="SUPFAM" id="SSF53335">
    <property type="entry name" value="S-adenosyl-L-methionine-dependent methyltransferases"/>
    <property type="match status" value="1"/>
</dbReference>
<dbReference type="Proteomes" id="UP000654075">
    <property type="component" value="Unassembled WGS sequence"/>
</dbReference>
<dbReference type="OrthoDB" id="73890at2759"/>
<proteinExistence type="predicted"/>
<feature type="region of interest" description="Disordered" evidence="1">
    <location>
        <begin position="77"/>
        <end position="173"/>
    </location>
</feature>
<accession>A0A813EKI3</accession>
<comment type="caution">
    <text evidence="2">The sequence shown here is derived from an EMBL/GenBank/DDBJ whole genome shotgun (WGS) entry which is preliminary data.</text>
</comment>
<protein>
    <submittedName>
        <fullName evidence="2">Uncharacterized protein</fullName>
    </submittedName>
</protein>
<organism evidence="2 3">
    <name type="scientific">Polarella glacialis</name>
    <name type="common">Dinoflagellate</name>
    <dbReference type="NCBI Taxonomy" id="89957"/>
    <lineage>
        <taxon>Eukaryota</taxon>
        <taxon>Sar</taxon>
        <taxon>Alveolata</taxon>
        <taxon>Dinophyceae</taxon>
        <taxon>Suessiales</taxon>
        <taxon>Suessiaceae</taxon>
        <taxon>Polarella</taxon>
    </lineage>
</organism>
<name>A0A813EKI3_POLGL</name>
<evidence type="ECO:0000313" key="2">
    <source>
        <dbReference type="EMBL" id="CAE8601149.1"/>
    </source>
</evidence>
<feature type="compositionally biased region" description="Low complexity" evidence="1">
    <location>
        <begin position="79"/>
        <end position="122"/>
    </location>
</feature>
<dbReference type="InterPro" id="IPR007884">
    <property type="entry name" value="METL9"/>
</dbReference>